<dbReference type="KEGG" id="spg:SpyM3_1248"/>
<name>A0A0H2UVP5_STRP3</name>
<reference evidence="1 2" key="1">
    <citation type="journal article" date="2002" name="Proc. Natl. Acad. Sci. U.S.A.">
        <title>Genome sequence of a serotype M3 strain of group A Streptococcus: phage-encoded toxins, the high-virulence phenotype, and clone emergence.</title>
        <authorList>
            <person name="Beres S.B."/>
            <person name="Sylva G.L."/>
            <person name="Barbian K.D."/>
            <person name="Lei B."/>
            <person name="Hoff J.S."/>
            <person name="Mammarella N.D."/>
            <person name="Liu M.Y."/>
            <person name="Smoot J.C."/>
            <person name="Porcella S.F."/>
            <person name="Parkins L.D."/>
            <person name="Campbell D.S."/>
            <person name="Smith T.M."/>
            <person name="McCormick J.K."/>
            <person name="Leung D.Y."/>
            <person name="Schlievert P.M."/>
            <person name="Musser J.M."/>
        </authorList>
    </citation>
    <scope>NUCLEOTIDE SEQUENCE [LARGE SCALE GENOMIC DNA]</scope>
    <source>
        <strain evidence="2">ATCC BAA-595 / MGAS315</strain>
    </source>
</reference>
<evidence type="ECO:0008006" key="3">
    <source>
        <dbReference type="Google" id="ProtNLM"/>
    </source>
</evidence>
<accession>A0A0H2UVP5</accession>
<dbReference type="Proteomes" id="UP000000564">
    <property type="component" value="Chromosome"/>
</dbReference>
<dbReference type="AlphaFoldDB" id="A0A0H2UVP5"/>
<dbReference type="InterPro" id="IPR008822">
    <property type="entry name" value="Endonuclease_RusA-like"/>
</dbReference>
<dbReference type="Gene3D" id="3.30.1330.70">
    <property type="entry name" value="Holliday junction resolvase RusA"/>
    <property type="match status" value="1"/>
</dbReference>
<protein>
    <recommendedName>
        <fullName evidence="3">Phage protein</fullName>
    </recommendedName>
</protein>
<evidence type="ECO:0000313" key="2">
    <source>
        <dbReference type="Proteomes" id="UP000000564"/>
    </source>
</evidence>
<dbReference type="InterPro" id="IPR036614">
    <property type="entry name" value="RusA-like_sf"/>
</dbReference>
<organism evidence="1 2">
    <name type="scientific">Streptococcus pyogenes serotype M3 (strain ATCC BAA-595 / MGAS315)</name>
    <dbReference type="NCBI Taxonomy" id="198466"/>
    <lineage>
        <taxon>Bacteria</taxon>
        <taxon>Bacillati</taxon>
        <taxon>Bacillota</taxon>
        <taxon>Bacilli</taxon>
        <taxon>Lactobacillales</taxon>
        <taxon>Streptococcaceae</taxon>
        <taxon>Streptococcus</taxon>
    </lineage>
</organism>
<proteinExistence type="predicted"/>
<gene>
    <name evidence="1" type="ordered locus">SpyM3_1248</name>
</gene>
<dbReference type="GO" id="GO:0006281">
    <property type="term" value="P:DNA repair"/>
    <property type="evidence" value="ECO:0007669"/>
    <property type="project" value="InterPro"/>
</dbReference>
<dbReference type="Pfam" id="PF05866">
    <property type="entry name" value="RusA"/>
    <property type="match status" value="1"/>
</dbReference>
<dbReference type="SUPFAM" id="SSF103084">
    <property type="entry name" value="Holliday junction resolvase RusA"/>
    <property type="match status" value="1"/>
</dbReference>
<dbReference type="RefSeq" id="WP_011054758.1">
    <property type="nucleotide sequence ID" value="NC_004070.1"/>
</dbReference>
<dbReference type="EMBL" id="AE014074">
    <property type="protein sequence ID" value="AAM79855.1"/>
    <property type="molecule type" value="Genomic_DNA"/>
</dbReference>
<dbReference type="GO" id="GO:0006310">
    <property type="term" value="P:DNA recombination"/>
    <property type="evidence" value="ECO:0007669"/>
    <property type="project" value="InterPro"/>
</dbReference>
<dbReference type="HOGENOM" id="CLU_124338_3_0_9"/>
<dbReference type="GO" id="GO:0000287">
    <property type="term" value="F:magnesium ion binding"/>
    <property type="evidence" value="ECO:0007669"/>
    <property type="project" value="InterPro"/>
</dbReference>
<sequence>MVKFTIPIEPKPQKRPRFSRWSGAYEDKDMMAWRKQVTDYVKNNYEGPYFDDGLKVDVTFYLKAPELVSKKPSERARDKTKQKYQDYINELLYVPKKPDLDNLEKAVYDSISKSEVVWTDDNIIVEHTTRKLYSPNPRIEVKINEL</sequence>
<evidence type="ECO:0000313" key="1">
    <source>
        <dbReference type="EMBL" id="AAM79855.1"/>
    </source>
</evidence>